<comment type="caution">
    <text evidence="1">The sequence shown here is derived from an EMBL/GenBank/DDBJ whole genome shotgun (WGS) entry which is preliminary data.</text>
</comment>
<gene>
    <name evidence="1" type="primary">Tf2-9_509</name>
    <name evidence="1" type="ORF">NPIL_426951</name>
</gene>
<evidence type="ECO:0000313" key="1">
    <source>
        <dbReference type="EMBL" id="GFU00057.1"/>
    </source>
</evidence>
<dbReference type="EMBL" id="BMAW01027059">
    <property type="protein sequence ID" value="GFU00057.1"/>
    <property type="molecule type" value="Genomic_DNA"/>
</dbReference>
<accession>A0A8X6Q4Q9</accession>
<dbReference type="Gene3D" id="3.30.420.10">
    <property type="entry name" value="Ribonuclease H-like superfamily/Ribonuclease H"/>
    <property type="match status" value="1"/>
</dbReference>
<evidence type="ECO:0000313" key="2">
    <source>
        <dbReference type="Proteomes" id="UP000887013"/>
    </source>
</evidence>
<protein>
    <submittedName>
        <fullName evidence="1">Transposon Tf2-9 polyprotein</fullName>
    </submittedName>
</protein>
<dbReference type="AlphaFoldDB" id="A0A8X6Q4Q9"/>
<dbReference type="Proteomes" id="UP000887013">
    <property type="component" value="Unassembled WGS sequence"/>
</dbReference>
<organism evidence="1 2">
    <name type="scientific">Nephila pilipes</name>
    <name type="common">Giant wood spider</name>
    <name type="synonym">Nephila maculata</name>
    <dbReference type="NCBI Taxonomy" id="299642"/>
    <lineage>
        <taxon>Eukaryota</taxon>
        <taxon>Metazoa</taxon>
        <taxon>Ecdysozoa</taxon>
        <taxon>Arthropoda</taxon>
        <taxon>Chelicerata</taxon>
        <taxon>Arachnida</taxon>
        <taxon>Araneae</taxon>
        <taxon>Araneomorphae</taxon>
        <taxon>Entelegynae</taxon>
        <taxon>Araneoidea</taxon>
        <taxon>Nephilidae</taxon>
        <taxon>Nephila</taxon>
    </lineage>
</organism>
<name>A0A8X6Q4Q9_NEPPI</name>
<keyword evidence="2" id="KW-1185">Reference proteome</keyword>
<dbReference type="GO" id="GO:0003676">
    <property type="term" value="F:nucleic acid binding"/>
    <property type="evidence" value="ECO:0007669"/>
    <property type="project" value="InterPro"/>
</dbReference>
<sequence length="164" mass="18711">MLGIQHIRTTPCYRSSNVTVEWFHCSLKQALRCHETKWSESLPVRLLCLRTCIKKDLTVLPGEMFEHPSSAPTDLAESPYQGQFEVLSWNDKHFSVKSNDKTTIISIDRLKPAFLLNDTNATKDPFPAQKKNSPVVHAPRLDSDVLVPTTTRFDGKVRFNPKFL</sequence>
<proteinExistence type="predicted"/>
<dbReference type="InterPro" id="IPR036397">
    <property type="entry name" value="RNaseH_sf"/>
</dbReference>
<dbReference type="OrthoDB" id="422540at2759"/>
<dbReference type="PANTHER" id="PTHR38681">
    <property type="entry name" value="RETROVIRUS-RELATED POL POLYPROTEIN FROM TRANSPOSON 412-LIKE PROTEIN-RELATED"/>
    <property type="match status" value="1"/>
</dbReference>
<reference evidence="1" key="1">
    <citation type="submission" date="2020-08" db="EMBL/GenBank/DDBJ databases">
        <title>Multicomponent nature underlies the extraordinary mechanical properties of spider dragline silk.</title>
        <authorList>
            <person name="Kono N."/>
            <person name="Nakamura H."/>
            <person name="Mori M."/>
            <person name="Yoshida Y."/>
            <person name="Ohtoshi R."/>
            <person name="Malay A.D."/>
            <person name="Moran D.A.P."/>
            <person name="Tomita M."/>
            <person name="Numata K."/>
            <person name="Arakawa K."/>
        </authorList>
    </citation>
    <scope>NUCLEOTIDE SEQUENCE</scope>
</reference>
<dbReference type="PANTHER" id="PTHR38681:SF1">
    <property type="entry name" value="RETROVIRUS-RELATED POL POLYPROTEIN FROM TRANSPOSON 412-LIKE PROTEIN"/>
    <property type="match status" value="1"/>
</dbReference>